<comment type="similarity">
    <text evidence="1">Belongs to the ROK (NagC/XylR) family.</text>
</comment>
<keyword evidence="3" id="KW-1185">Reference proteome</keyword>
<dbReference type="EMBL" id="JAGSNF010000004">
    <property type="protein sequence ID" value="MBR7742682.1"/>
    <property type="molecule type" value="Genomic_DNA"/>
</dbReference>
<dbReference type="SUPFAM" id="SSF46785">
    <property type="entry name" value="Winged helix' DNA-binding domain"/>
    <property type="match status" value="1"/>
</dbReference>
<dbReference type="PANTHER" id="PTHR18964">
    <property type="entry name" value="ROK (REPRESSOR, ORF, KINASE) FAMILY"/>
    <property type="match status" value="1"/>
</dbReference>
<dbReference type="InterPro" id="IPR043129">
    <property type="entry name" value="ATPase_NBD"/>
</dbReference>
<dbReference type="Gene3D" id="1.10.10.10">
    <property type="entry name" value="Winged helix-like DNA-binding domain superfamily/Winged helix DNA-binding domain"/>
    <property type="match status" value="1"/>
</dbReference>
<dbReference type="PANTHER" id="PTHR18964:SF149">
    <property type="entry name" value="BIFUNCTIONAL UDP-N-ACETYLGLUCOSAMINE 2-EPIMERASE_N-ACETYLMANNOSAMINE KINASE"/>
    <property type="match status" value="1"/>
</dbReference>
<dbReference type="Gene3D" id="3.30.420.40">
    <property type="match status" value="2"/>
</dbReference>
<dbReference type="Pfam" id="PF00480">
    <property type="entry name" value="ROK"/>
    <property type="match status" value="1"/>
</dbReference>
<dbReference type="InterPro" id="IPR000600">
    <property type="entry name" value="ROK"/>
</dbReference>
<reference evidence="2" key="1">
    <citation type="submission" date="2021-04" db="EMBL/GenBank/DDBJ databases">
        <title>Phycicoccus avicenniae sp. nov., a novel endophytic actinomycetes isolated from branch of Avicennia mariana.</title>
        <authorList>
            <person name="Tuo L."/>
        </authorList>
    </citation>
    <scope>NUCLEOTIDE SEQUENCE</scope>
    <source>
        <strain evidence="2">BSK3Z-2</strain>
    </source>
</reference>
<comment type="caution">
    <text evidence="2">The sequence shown here is derived from an EMBL/GenBank/DDBJ whole genome shotgun (WGS) entry which is preliminary data.</text>
</comment>
<dbReference type="InterPro" id="IPR036390">
    <property type="entry name" value="WH_DNA-bd_sf"/>
</dbReference>
<organism evidence="2 3">
    <name type="scientific">Phycicoccus avicenniae</name>
    <dbReference type="NCBI Taxonomy" id="2828860"/>
    <lineage>
        <taxon>Bacteria</taxon>
        <taxon>Bacillati</taxon>
        <taxon>Actinomycetota</taxon>
        <taxon>Actinomycetes</taxon>
        <taxon>Micrococcales</taxon>
        <taxon>Intrasporangiaceae</taxon>
        <taxon>Phycicoccus</taxon>
    </lineage>
</organism>
<evidence type="ECO:0000256" key="1">
    <source>
        <dbReference type="ARBA" id="ARBA00006479"/>
    </source>
</evidence>
<dbReference type="AlphaFoldDB" id="A0A941D8Z3"/>
<proteinExistence type="inferred from homology"/>
<accession>A0A941D8Z3</accession>
<protein>
    <submittedName>
        <fullName evidence="2">ROK family transcriptional regulator</fullName>
    </submittedName>
</protein>
<evidence type="ECO:0000313" key="3">
    <source>
        <dbReference type="Proteomes" id="UP000677016"/>
    </source>
</evidence>
<sequence>MSLVLQSAPRRTPHERSLLTILRDGGPTSRTGLAEATGLSPTTISKVVGNLVSEGLVAESVVAARAVGRPAVTLTPVDEAVTVLGVQIGAGTVHLGVGDAGYGVTRTESLSFPVDAAPETVCDLVGAALESLVADHTGSPVVGVGVGVPGPVDPARRALAVSVHLGWRDVPIADVLEARLGLPVVVDHNVRTMALAESRHTYRRAGDVAYLYVRTGVGLGIAVRGQAFYGGSGGESYLGHTRVVDRGELCSCGSRGCLDTIVSEPAVRRALRAMGDATDPPRGEALSRVHELATTGNRDAVAYEDAYLDALAGSLSGVVNLFTPDLVLLGGILSTAPERLVTTLRERTRDRIFPLLRDDLRVEQADGSDTALVRGATASALEMLHFA</sequence>
<name>A0A941D8Z3_9MICO</name>
<dbReference type="InterPro" id="IPR036388">
    <property type="entry name" value="WH-like_DNA-bd_sf"/>
</dbReference>
<dbReference type="RefSeq" id="WP_211601834.1">
    <property type="nucleotide sequence ID" value="NZ_JAGSNF010000004.1"/>
</dbReference>
<dbReference type="Pfam" id="PF13412">
    <property type="entry name" value="HTH_24"/>
    <property type="match status" value="1"/>
</dbReference>
<evidence type="ECO:0000313" key="2">
    <source>
        <dbReference type="EMBL" id="MBR7742682.1"/>
    </source>
</evidence>
<dbReference type="SUPFAM" id="SSF53067">
    <property type="entry name" value="Actin-like ATPase domain"/>
    <property type="match status" value="1"/>
</dbReference>
<dbReference type="Proteomes" id="UP000677016">
    <property type="component" value="Unassembled WGS sequence"/>
</dbReference>
<gene>
    <name evidence="2" type="ORF">KC207_05190</name>
</gene>